<dbReference type="EMBL" id="CAMAPE010000005">
    <property type="protein sequence ID" value="CAH9069036.1"/>
    <property type="molecule type" value="Genomic_DNA"/>
</dbReference>
<gene>
    <name evidence="2" type="ORF">CEURO_LOCUS3048</name>
</gene>
<organism evidence="2 3">
    <name type="scientific">Cuscuta europaea</name>
    <name type="common">European dodder</name>
    <dbReference type="NCBI Taxonomy" id="41803"/>
    <lineage>
        <taxon>Eukaryota</taxon>
        <taxon>Viridiplantae</taxon>
        <taxon>Streptophyta</taxon>
        <taxon>Embryophyta</taxon>
        <taxon>Tracheophyta</taxon>
        <taxon>Spermatophyta</taxon>
        <taxon>Magnoliopsida</taxon>
        <taxon>eudicotyledons</taxon>
        <taxon>Gunneridae</taxon>
        <taxon>Pentapetalae</taxon>
        <taxon>asterids</taxon>
        <taxon>lamiids</taxon>
        <taxon>Solanales</taxon>
        <taxon>Convolvulaceae</taxon>
        <taxon>Cuscuteae</taxon>
        <taxon>Cuscuta</taxon>
        <taxon>Cuscuta subgen. Cuscuta</taxon>
    </lineage>
</organism>
<keyword evidence="3" id="KW-1185">Reference proteome</keyword>
<evidence type="ECO:0000313" key="2">
    <source>
        <dbReference type="EMBL" id="CAH9069036.1"/>
    </source>
</evidence>
<comment type="caution">
    <text evidence="2">The sequence shown here is derived from an EMBL/GenBank/DDBJ whole genome shotgun (WGS) entry which is preliminary data.</text>
</comment>
<name>A0A9P0YN48_CUSEU</name>
<proteinExistence type="predicted"/>
<reference evidence="2" key="1">
    <citation type="submission" date="2022-07" db="EMBL/GenBank/DDBJ databases">
        <authorList>
            <person name="Macas J."/>
            <person name="Novak P."/>
            <person name="Neumann P."/>
        </authorList>
    </citation>
    <scope>NUCLEOTIDE SEQUENCE</scope>
</reference>
<accession>A0A9P0YN48</accession>
<feature type="compositionally biased region" description="Polar residues" evidence="1">
    <location>
        <begin position="181"/>
        <end position="191"/>
    </location>
</feature>
<evidence type="ECO:0000313" key="3">
    <source>
        <dbReference type="Proteomes" id="UP001152484"/>
    </source>
</evidence>
<protein>
    <submittedName>
        <fullName evidence="2">Uncharacterized protein</fullName>
    </submittedName>
</protein>
<evidence type="ECO:0000256" key="1">
    <source>
        <dbReference type="SAM" id="MobiDB-lite"/>
    </source>
</evidence>
<feature type="region of interest" description="Disordered" evidence="1">
    <location>
        <begin position="91"/>
        <end position="112"/>
    </location>
</feature>
<dbReference type="Proteomes" id="UP001152484">
    <property type="component" value="Unassembled WGS sequence"/>
</dbReference>
<sequence>MPIMITAGTKIVATGIATDDINTDTALPNPVLSDSAESVLSDHAKTNIVTTGSNTADMNIDIALPNTDIGAHDSVKAVGAPIVCLLADISDPSSDEANKDERNTTSDSNSTTVFAQAVSENVVTDELVNNEVVCDDQAYDEGVREAAIDASEAKNRYEVHLVNTFDSLGQTLESGNEELSSDPSNAGPTDNQPEEEECPDGFTQVKARRNLKKSSSKFPIDNQEDQQLCYEVGRTSHPMITRSQSRKPQNESDYFMYPVDTRFDSPHKLAQALKCFKSSHAEATVYQPYFQKAIKFHNKYNRTISTSVGIPSKKFNC</sequence>
<dbReference type="AlphaFoldDB" id="A0A9P0YN48"/>
<feature type="region of interest" description="Disordered" evidence="1">
    <location>
        <begin position="173"/>
        <end position="203"/>
    </location>
</feature>